<dbReference type="OrthoDB" id="70030at2759"/>
<feature type="compositionally biased region" description="Basic and acidic residues" evidence="1">
    <location>
        <begin position="7"/>
        <end position="22"/>
    </location>
</feature>
<comment type="caution">
    <text evidence="2">The sequence shown here is derived from an EMBL/GenBank/DDBJ whole genome shotgun (WGS) entry which is preliminary data.</text>
</comment>
<evidence type="ECO:0000313" key="2">
    <source>
        <dbReference type="EMBL" id="OQR97126.1"/>
    </source>
</evidence>
<gene>
    <name evidence="2" type="ORF">ACHHYP_12700</name>
</gene>
<evidence type="ECO:0000313" key="3">
    <source>
        <dbReference type="Proteomes" id="UP000243579"/>
    </source>
</evidence>
<sequence length="169" mass="18757">MGSHQSRITEDDQTKLMKEHEAGQQAPTAQVRVSADLVKSLHEPTPAQPKQPVAAGPSKDEIEKLKKEAYAKGAADCRKRMEAEAAHKNVRVIDAHQQEAEEKERVEALVADLKAKQYHAPVKDVQCSPERDACLKCYRENGSDVLICKEVADAFFRCAESATSEFVKK</sequence>
<evidence type="ECO:0000256" key="1">
    <source>
        <dbReference type="SAM" id="MobiDB-lite"/>
    </source>
</evidence>
<dbReference type="EMBL" id="JNBR01000122">
    <property type="protein sequence ID" value="OQR97126.1"/>
    <property type="molecule type" value="Genomic_DNA"/>
</dbReference>
<accession>A0A1V9ZGL5</accession>
<evidence type="ECO:0008006" key="4">
    <source>
        <dbReference type="Google" id="ProtNLM"/>
    </source>
</evidence>
<organism evidence="2 3">
    <name type="scientific">Achlya hypogyna</name>
    <name type="common">Oomycete</name>
    <name type="synonym">Protoachlya hypogyna</name>
    <dbReference type="NCBI Taxonomy" id="1202772"/>
    <lineage>
        <taxon>Eukaryota</taxon>
        <taxon>Sar</taxon>
        <taxon>Stramenopiles</taxon>
        <taxon>Oomycota</taxon>
        <taxon>Saprolegniomycetes</taxon>
        <taxon>Saprolegniales</taxon>
        <taxon>Achlyaceae</taxon>
        <taxon>Achlya</taxon>
    </lineage>
</organism>
<name>A0A1V9ZGL5_ACHHY</name>
<proteinExistence type="predicted"/>
<keyword evidence="3" id="KW-1185">Reference proteome</keyword>
<feature type="region of interest" description="Disordered" evidence="1">
    <location>
        <begin position="1"/>
        <end position="62"/>
    </location>
</feature>
<dbReference type="PANTHER" id="PTHR47587:SF2">
    <property type="entry name" value="OS05G0103500 PROTEIN"/>
    <property type="match status" value="1"/>
</dbReference>
<reference evidence="2 3" key="1">
    <citation type="journal article" date="2014" name="Genome Biol. Evol.">
        <title>The secreted proteins of Achlya hypogyna and Thraustotheca clavata identify the ancestral oomycete secretome and reveal gene acquisitions by horizontal gene transfer.</title>
        <authorList>
            <person name="Misner I."/>
            <person name="Blouin N."/>
            <person name="Leonard G."/>
            <person name="Richards T.A."/>
            <person name="Lane C.E."/>
        </authorList>
    </citation>
    <scope>NUCLEOTIDE SEQUENCE [LARGE SCALE GENOMIC DNA]</scope>
    <source>
        <strain evidence="2 3">ATCC 48635</strain>
    </source>
</reference>
<dbReference type="Proteomes" id="UP000243579">
    <property type="component" value="Unassembled WGS sequence"/>
</dbReference>
<dbReference type="AlphaFoldDB" id="A0A1V9ZGL5"/>
<protein>
    <recommendedName>
        <fullName evidence="4">CHCH domain-containing protein</fullName>
    </recommendedName>
</protein>
<dbReference type="PANTHER" id="PTHR47587">
    <property type="entry name" value="OS05G0103500 PROTEIN"/>
    <property type="match status" value="1"/>
</dbReference>